<keyword evidence="5" id="KW-1185">Reference proteome</keyword>
<dbReference type="EMBL" id="KI668906">
    <property type="protein sequence ID" value="ETN70702.1"/>
    <property type="molecule type" value="Genomic_DNA"/>
</dbReference>
<accession>W2SPS8</accession>
<feature type="region of interest" description="Disordered" evidence="1">
    <location>
        <begin position="532"/>
        <end position="557"/>
    </location>
</feature>
<feature type="compositionally biased region" description="Polar residues" evidence="1">
    <location>
        <begin position="315"/>
        <end position="326"/>
    </location>
</feature>
<dbReference type="STRING" id="51031.W2SPS8"/>
<feature type="region of interest" description="Disordered" evidence="1">
    <location>
        <begin position="297"/>
        <end position="328"/>
    </location>
</feature>
<dbReference type="SMART" id="SM00324">
    <property type="entry name" value="RhoGAP"/>
    <property type="match status" value="1"/>
</dbReference>
<dbReference type="OMA" id="MTSCEGD"/>
<dbReference type="PANTHER" id="PTHR23179">
    <property type="entry name" value="T-CELL ACTIVATION RHO GTPASE ACTIVATING PROTEIN-RELATED"/>
    <property type="match status" value="1"/>
</dbReference>
<dbReference type="OrthoDB" id="9994905at2759"/>
<dbReference type="InterPro" id="IPR008936">
    <property type="entry name" value="Rho_GTPase_activation_prot"/>
</dbReference>
<dbReference type="AlphaFoldDB" id="W2SPS8"/>
<feature type="signal peptide" evidence="2">
    <location>
        <begin position="1"/>
        <end position="18"/>
    </location>
</feature>
<gene>
    <name evidence="4" type="ORF">NECAME_14601</name>
</gene>
<dbReference type="PANTHER" id="PTHR23179:SF27">
    <property type="entry name" value="RHO GTPASE ACTIVATING PROTEIN AT 71E, ISOFORM D"/>
    <property type="match status" value="1"/>
</dbReference>
<dbReference type="GO" id="GO:0005096">
    <property type="term" value="F:GTPase activator activity"/>
    <property type="evidence" value="ECO:0007669"/>
    <property type="project" value="TreeGrafter"/>
</dbReference>
<evidence type="ECO:0000313" key="5">
    <source>
        <dbReference type="Proteomes" id="UP000053676"/>
    </source>
</evidence>
<sequence>MLLLRFLVSNLILVQVLLLKVNKEGPLKKDIWRAPGNQAQVRKLSHIMQHGRLVNIANFSVYTAASVIKKFLSKLPGGIFGMENEQVLFNNALHNTDADKQRQVFYRIFCSLPVPSQHLLVLLFGTFRTVADSSDTYGTKMSPDAIAISVAPSLFHSCIHDGRQVKVEDVQRFKLASEVVKNIITSFGHTNLFPRECYEFYARITGRTLRVDENWLFTFQYPSSEFASFLSFVCCVASSAAFSAMAAKCAGAYSLAALHLEGDVFEPAVVVRRLENAGNEEIFPGMIQRTCSLNRHPLAHTTDHPKRPPAGSYGGSLSQQGVTSSAGADKEGFGDCSYGGPSTLGVSLKNRLSSSVGEVLHETSAVDPERCDSDFFLRPLTACGGDSSRSFTYLEWVHENQARRMRSRSEWFLSPTVPPKSNSLPQDRDAFKLRSLPGPFTLIQDNAKKSTEASKIIPLIQRKPSKMGPRGERPTHSKKGRQPLLERTSSGSSTRNSFSCAVSSSGLPSSCGVRRRSWRVRSLRGSLLGFKTHSLDSQDPPLLPSQRGNSKPMYSRPFAHSLGGETWLVEVISDEIWKRKRSMKKKH</sequence>
<evidence type="ECO:0000313" key="4">
    <source>
        <dbReference type="EMBL" id="ETN70702.1"/>
    </source>
</evidence>
<feature type="compositionally biased region" description="Low complexity" evidence="1">
    <location>
        <begin position="487"/>
        <end position="499"/>
    </location>
</feature>
<dbReference type="Gene3D" id="1.10.555.10">
    <property type="entry name" value="Rho GTPase activation protein"/>
    <property type="match status" value="1"/>
</dbReference>
<dbReference type="InterPro" id="IPR000198">
    <property type="entry name" value="RhoGAP_dom"/>
</dbReference>
<feature type="region of interest" description="Disordered" evidence="1">
    <location>
        <begin position="453"/>
        <end position="512"/>
    </location>
</feature>
<reference evidence="5" key="1">
    <citation type="journal article" date="2014" name="Nat. Genet.">
        <title>Genome of the human hookworm Necator americanus.</title>
        <authorList>
            <person name="Tang Y.T."/>
            <person name="Gao X."/>
            <person name="Rosa B.A."/>
            <person name="Abubucker S."/>
            <person name="Hallsworth-Pepin K."/>
            <person name="Martin J."/>
            <person name="Tyagi R."/>
            <person name="Heizer E."/>
            <person name="Zhang X."/>
            <person name="Bhonagiri-Palsikar V."/>
            <person name="Minx P."/>
            <person name="Warren W.C."/>
            <person name="Wang Q."/>
            <person name="Zhan B."/>
            <person name="Hotez P.J."/>
            <person name="Sternberg P.W."/>
            <person name="Dougall A."/>
            <person name="Gaze S.T."/>
            <person name="Mulvenna J."/>
            <person name="Sotillo J."/>
            <person name="Ranganathan S."/>
            <person name="Rabelo E.M."/>
            <person name="Wilson R.K."/>
            <person name="Felgner P.L."/>
            <person name="Bethony J."/>
            <person name="Hawdon J.M."/>
            <person name="Gasser R.B."/>
            <person name="Loukas A."/>
            <person name="Mitreva M."/>
        </authorList>
    </citation>
    <scope>NUCLEOTIDE SEQUENCE [LARGE SCALE GENOMIC DNA]</scope>
</reference>
<protein>
    <submittedName>
        <fullName evidence="4">RhoGAP domain protein</fullName>
    </submittedName>
</protein>
<keyword evidence="2" id="KW-0732">Signal</keyword>
<dbReference type="PROSITE" id="PS50238">
    <property type="entry name" value="RHOGAP"/>
    <property type="match status" value="1"/>
</dbReference>
<evidence type="ECO:0000256" key="2">
    <source>
        <dbReference type="SAM" id="SignalP"/>
    </source>
</evidence>
<dbReference type="CDD" id="cd00159">
    <property type="entry name" value="RhoGAP"/>
    <property type="match status" value="1"/>
</dbReference>
<dbReference type="SUPFAM" id="SSF48350">
    <property type="entry name" value="GTPase activation domain, GAP"/>
    <property type="match status" value="1"/>
</dbReference>
<feature type="domain" description="Rho-GAP" evidence="3">
    <location>
        <begin position="2"/>
        <end position="191"/>
    </location>
</feature>
<organism evidence="4 5">
    <name type="scientific">Necator americanus</name>
    <name type="common">Human hookworm</name>
    <dbReference type="NCBI Taxonomy" id="51031"/>
    <lineage>
        <taxon>Eukaryota</taxon>
        <taxon>Metazoa</taxon>
        <taxon>Ecdysozoa</taxon>
        <taxon>Nematoda</taxon>
        <taxon>Chromadorea</taxon>
        <taxon>Rhabditida</taxon>
        <taxon>Rhabditina</taxon>
        <taxon>Rhabditomorpha</taxon>
        <taxon>Strongyloidea</taxon>
        <taxon>Ancylostomatidae</taxon>
        <taxon>Bunostominae</taxon>
        <taxon>Necator</taxon>
    </lineage>
</organism>
<dbReference type="Proteomes" id="UP000053676">
    <property type="component" value="Unassembled WGS sequence"/>
</dbReference>
<dbReference type="FunFam" id="1.10.555.10:FF:000032">
    <property type="entry name" value="Uncharacterized protein, isoform E"/>
    <property type="match status" value="1"/>
</dbReference>
<dbReference type="Pfam" id="PF00620">
    <property type="entry name" value="RhoGAP"/>
    <property type="match status" value="1"/>
</dbReference>
<feature type="chain" id="PRO_5004825530" evidence="2">
    <location>
        <begin position="19"/>
        <end position="587"/>
    </location>
</feature>
<name>W2SPS8_NECAM</name>
<evidence type="ECO:0000256" key="1">
    <source>
        <dbReference type="SAM" id="MobiDB-lite"/>
    </source>
</evidence>
<dbReference type="KEGG" id="nai:NECAME_14601"/>
<dbReference type="GO" id="GO:0007165">
    <property type="term" value="P:signal transduction"/>
    <property type="evidence" value="ECO:0007669"/>
    <property type="project" value="InterPro"/>
</dbReference>
<evidence type="ECO:0000259" key="3">
    <source>
        <dbReference type="PROSITE" id="PS50238"/>
    </source>
</evidence>
<proteinExistence type="predicted"/>